<comment type="caution">
    <text evidence="2">The sequence shown here is derived from an EMBL/GenBank/DDBJ whole genome shotgun (WGS) entry which is preliminary data.</text>
</comment>
<accession>A0AAD7UPN3</accession>
<dbReference type="PANTHER" id="PTHR11614">
    <property type="entry name" value="PHOSPHOLIPASE-RELATED"/>
    <property type="match status" value="1"/>
</dbReference>
<dbReference type="PRINTS" id="PR00111">
    <property type="entry name" value="ABHYDROLASE"/>
</dbReference>
<dbReference type="InterPro" id="IPR029058">
    <property type="entry name" value="AB_hydrolase_fold"/>
</dbReference>
<reference evidence="2" key="1">
    <citation type="submission" date="2023-01" db="EMBL/GenBank/DDBJ databases">
        <title>Metagenome sequencing of chrysophaentin producing Chrysophaeum taylorii.</title>
        <authorList>
            <person name="Davison J."/>
            <person name="Bewley C."/>
        </authorList>
    </citation>
    <scope>NUCLEOTIDE SEQUENCE</scope>
    <source>
        <strain evidence="2">NIES-1699</strain>
    </source>
</reference>
<name>A0AAD7UPN3_9STRA</name>
<evidence type="ECO:0000313" key="2">
    <source>
        <dbReference type="EMBL" id="KAJ8614212.1"/>
    </source>
</evidence>
<dbReference type="Proteomes" id="UP001230188">
    <property type="component" value="Unassembled WGS sequence"/>
</dbReference>
<dbReference type="InterPro" id="IPR000073">
    <property type="entry name" value="AB_hydrolase_1"/>
</dbReference>
<dbReference type="Pfam" id="PF12146">
    <property type="entry name" value="Hydrolase_4"/>
    <property type="match status" value="1"/>
</dbReference>
<keyword evidence="3" id="KW-1185">Reference proteome</keyword>
<organism evidence="2 3">
    <name type="scientific">Chrysophaeum taylorii</name>
    <dbReference type="NCBI Taxonomy" id="2483200"/>
    <lineage>
        <taxon>Eukaryota</taxon>
        <taxon>Sar</taxon>
        <taxon>Stramenopiles</taxon>
        <taxon>Ochrophyta</taxon>
        <taxon>Pelagophyceae</taxon>
        <taxon>Pelagomonadales</taxon>
        <taxon>Pelagomonadaceae</taxon>
        <taxon>Chrysophaeum</taxon>
    </lineage>
</organism>
<feature type="domain" description="Serine aminopeptidase S33" evidence="1">
    <location>
        <begin position="83"/>
        <end position="314"/>
    </location>
</feature>
<sequence length="351" mass="39033">MGLSFLFTDYLVWRVAASVALVRVLRFLFEVADPKQRSIGFIKDKDQFNESRGAQSDHPVLGEGFVNRQGLRIFVRSWSPAEPPRGLVVLCHGFAEHSGRYQPVGERLARWGFRVVALDHQGHGRSEGLRGYVERFDHFVDDVLRLTDDDLPIFLLGHSMGGLIALLAACRRLERDEPLAGVLVSAPPVVPIPPNASLAAIARAISSLLPKLQLTVLPANDLCADAQIVHAYLNDPLVYRGGVRARLAAELISAMKRAREKLAASFPLPVYLAHGTRDTTVHPDGSTVWFRALAPDCTDKTFNLYDGLFHEFLFQTPVADKIIDDMALWMDQRCEEDEDEQDSPEGKARAD</sequence>
<dbReference type="InterPro" id="IPR051044">
    <property type="entry name" value="MAG_DAG_Lipase"/>
</dbReference>
<proteinExistence type="predicted"/>
<dbReference type="Gene3D" id="3.40.50.1820">
    <property type="entry name" value="alpha/beta hydrolase"/>
    <property type="match status" value="1"/>
</dbReference>
<dbReference type="InterPro" id="IPR022742">
    <property type="entry name" value="Hydrolase_4"/>
</dbReference>
<dbReference type="AlphaFoldDB" id="A0AAD7UPN3"/>
<evidence type="ECO:0000259" key="1">
    <source>
        <dbReference type="Pfam" id="PF12146"/>
    </source>
</evidence>
<dbReference type="EMBL" id="JAQMWT010000009">
    <property type="protein sequence ID" value="KAJ8614212.1"/>
    <property type="molecule type" value="Genomic_DNA"/>
</dbReference>
<protein>
    <recommendedName>
        <fullName evidence="1">Serine aminopeptidase S33 domain-containing protein</fullName>
    </recommendedName>
</protein>
<evidence type="ECO:0000313" key="3">
    <source>
        <dbReference type="Proteomes" id="UP001230188"/>
    </source>
</evidence>
<dbReference type="SUPFAM" id="SSF53474">
    <property type="entry name" value="alpha/beta-Hydrolases"/>
    <property type="match status" value="1"/>
</dbReference>
<gene>
    <name evidence="2" type="ORF">CTAYLR_001117</name>
</gene>